<organism evidence="2 3">
    <name type="scientific">Acanthoscelides obtectus</name>
    <name type="common">Bean weevil</name>
    <name type="synonym">Bruchus obtectus</name>
    <dbReference type="NCBI Taxonomy" id="200917"/>
    <lineage>
        <taxon>Eukaryota</taxon>
        <taxon>Metazoa</taxon>
        <taxon>Ecdysozoa</taxon>
        <taxon>Arthropoda</taxon>
        <taxon>Hexapoda</taxon>
        <taxon>Insecta</taxon>
        <taxon>Pterygota</taxon>
        <taxon>Neoptera</taxon>
        <taxon>Endopterygota</taxon>
        <taxon>Coleoptera</taxon>
        <taxon>Polyphaga</taxon>
        <taxon>Cucujiformia</taxon>
        <taxon>Chrysomeloidea</taxon>
        <taxon>Chrysomelidae</taxon>
        <taxon>Bruchinae</taxon>
        <taxon>Bruchini</taxon>
        <taxon>Acanthoscelides</taxon>
    </lineage>
</organism>
<evidence type="ECO:0000313" key="3">
    <source>
        <dbReference type="Proteomes" id="UP001152888"/>
    </source>
</evidence>
<comment type="caution">
    <text evidence="2">The sequence shown here is derived from an EMBL/GenBank/DDBJ whole genome shotgun (WGS) entry which is preliminary data.</text>
</comment>
<dbReference type="OrthoDB" id="8123891at2759"/>
<proteinExistence type="predicted"/>
<name>A0A9P0JKA1_ACAOB</name>
<dbReference type="EMBL" id="CAKOFQ010006658">
    <property type="protein sequence ID" value="CAH1955086.1"/>
    <property type="molecule type" value="Genomic_DNA"/>
</dbReference>
<sequence>MDQRVIGGLTREMSTEDIKEDLVNQGIADAEVQQMKTRNTKDGGKAAGGPEAGHAYGQLREEKEIDRAQPMLPLPAVRAHAAKLPSR</sequence>
<evidence type="ECO:0000313" key="2">
    <source>
        <dbReference type="EMBL" id="CAH1955086.1"/>
    </source>
</evidence>
<dbReference type="AlphaFoldDB" id="A0A9P0JKA1"/>
<evidence type="ECO:0000256" key="1">
    <source>
        <dbReference type="SAM" id="MobiDB-lite"/>
    </source>
</evidence>
<reference evidence="2" key="1">
    <citation type="submission" date="2022-03" db="EMBL/GenBank/DDBJ databases">
        <authorList>
            <person name="Sayadi A."/>
        </authorList>
    </citation>
    <scope>NUCLEOTIDE SEQUENCE</scope>
</reference>
<feature type="region of interest" description="Disordered" evidence="1">
    <location>
        <begin position="38"/>
        <end position="57"/>
    </location>
</feature>
<protein>
    <submittedName>
        <fullName evidence="2">Uncharacterized protein</fullName>
    </submittedName>
</protein>
<accession>A0A9P0JKA1</accession>
<dbReference type="Proteomes" id="UP001152888">
    <property type="component" value="Unassembled WGS sequence"/>
</dbReference>
<gene>
    <name evidence="2" type="ORF">ACAOBT_LOCUS891</name>
</gene>
<keyword evidence="3" id="KW-1185">Reference proteome</keyword>